<gene>
    <name evidence="2" type="ORF">SARC_14139</name>
</gene>
<evidence type="ECO:0000313" key="2">
    <source>
        <dbReference type="EMBL" id="KNC73303.1"/>
    </source>
</evidence>
<feature type="region of interest" description="Disordered" evidence="1">
    <location>
        <begin position="472"/>
        <end position="514"/>
    </location>
</feature>
<feature type="compositionally biased region" description="Polar residues" evidence="1">
    <location>
        <begin position="365"/>
        <end position="426"/>
    </location>
</feature>
<feature type="compositionally biased region" description="Basic and acidic residues" evidence="1">
    <location>
        <begin position="197"/>
        <end position="211"/>
    </location>
</feature>
<keyword evidence="3" id="KW-1185">Reference proteome</keyword>
<dbReference type="Proteomes" id="UP000054560">
    <property type="component" value="Unassembled WGS sequence"/>
</dbReference>
<dbReference type="EMBL" id="KQ245804">
    <property type="protein sequence ID" value="KNC73303.1"/>
    <property type="molecule type" value="Genomic_DNA"/>
</dbReference>
<proteinExistence type="predicted"/>
<sequence>GLWVVGDEISGDGDEAAKVTSKRIIVDVRDEDIGPLSVHSNEDVDVQVDVKISVAAEDAFVNDGSHSEKTLNPDQSSDDGGELTLRFTHDTAASATATACYHVHALTYHEMMLSCHTVAIGRTYIKQLLCAHTNTSTPVGTLRHTPAYATNPTGTDTEPNDHHTAADASTGDMPRTLRESGGGQVGTGGEADAYAYTERDRKEGLESHAETIEDTAPPGDTGDWTGANANRGGAHGIHTATHARARAEIGTGTEPDRGSRENAVADCNTNLGEVETERTGKEKGGMREDRAMTDNPTVHGEGSTGNRPQVNVNSWLKKWQKKHAGAEEASDLDGLSIGVRERAETDGTDTEIDGSNAETGDKNFDANSETVGSNSETGGTNSETIGSNSETVGSNSETVGSNSETVGSNSETGGTHSETRGTNFKSSGAELGMFGADTQTVRMDSMEGQVKDHEEVGRAQVTVDLAVGAIRQTTDSRMGGDGSRSDTATTTADEMHEHTHTQGRTHSHTQGHTEAQTEVYGGGGVHAQPTDTLPKGLGRSTVAGKSEVSEGDGIEYRGADETLKTGGMLEDVGANVGAKVREDVLENEDDAEYTREVQVDAQQEMGTAGSSNDQTAHNEKSRDVIYEINGETRRKNCTG</sequence>
<feature type="compositionally biased region" description="Basic and acidic residues" evidence="1">
    <location>
        <begin position="275"/>
        <end position="292"/>
    </location>
</feature>
<feature type="compositionally biased region" description="Basic and acidic residues" evidence="1">
    <location>
        <begin position="616"/>
        <end position="639"/>
    </location>
</feature>
<reference evidence="2 3" key="1">
    <citation type="submission" date="2011-02" db="EMBL/GenBank/DDBJ databases">
        <title>The Genome Sequence of Sphaeroforma arctica JP610.</title>
        <authorList>
            <consortium name="The Broad Institute Genome Sequencing Platform"/>
            <person name="Russ C."/>
            <person name="Cuomo C."/>
            <person name="Young S.K."/>
            <person name="Zeng Q."/>
            <person name="Gargeya S."/>
            <person name="Alvarado L."/>
            <person name="Berlin A."/>
            <person name="Chapman S.B."/>
            <person name="Chen Z."/>
            <person name="Freedman E."/>
            <person name="Gellesch M."/>
            <person name="Goldberg J."/>
            <person name="Griggs A."/>
            <person name="Gujja S."/>
            <person name="Heilman E."/>
            <person name="Heiman D."/>
            <person name="Howarth C."/>
            <person name="Mehta T."/>
            <person name="Neiman D."/>
            <person name="Pearson M."/>
            <person name="Roberts A."/>
            <person name="Saif S."/>
            <person name="Shea T."/>
            <person name="Shenoy N."/>
            <person name="Sisk P."/>
            <person name="Stolte C."/>
            <person name="Sykes S."/>
            <person name="White J."/>
            <person name="Yandava C."/>
            <person name="Burger G."/>
            <person name="Gray M.W."/>
            <person name="Holland P.W.H."/>
            <person name="King N."/>
            <person name="Lang F.B.F."/>
            <person name="Roger A.J."/>
            <person name="Ruiz-Trillo I."/>
            <person name="Haas B."/>
            <person name="Nusbaum C."/>
            <person name="Birren B."/>
        </authorList>
    </citation>
    <scope>NUCLEOTIDE SEQUENCE [LARGE SCALE GENOMIC DNA]</scope>
    <source>
        <strain evidence="2 3">JP610</strain>
    </source>
</reference>
<feature type="non-terminal residue" evidence="2">
    <location>
        <position position="639"/>
    </location>
</feature>
<evidence type="ECO:0000313" key="3">
    <source>
        <dbReference type="Proteomes" id="UP000054560"/>
    </source>
</evidence>
<feature type="region of interest" description="Disordered" evidence="1">
    <location>
        <begin position="599"/>
        <end position="639"/>
    </location>
</feature>
<feature type="compositionally biased region" description="Polar residues" evidence="1">
    <location>
        <begin position="600"/>
        <end position="615"/>
    </location>
</feature>
<organism evidence="2 3">
    <name type="scientific">Sphaeroforma arctica JP610</name>
    <dbReference type="NCBI Taxonomy" id="667725"/>
    <lineage>
        <taxon>Eukaryota</taxon>
        <taxon>Ichthyosporea</taxon>
        <taxon>Ichthyophonida</taxon>
        <taxon>Sphaeroforma</taxon>
    </lineage>
</organism>
<feature type="compositionally biased region" description="Gly residues" evidence="1">
    <location>
        <begin position="180"/>
        <end position="189"/>
    </location>
</feature>
<evidence type="ECO:0000256" key="1">
    <source>
        <dbReference type="SAM" id="MobiDB-lite"/>
    </source>
</evidence>
<feature type="region of interest" description="Disordered" evidence="1">
    <location>
        <begin position="325"/>
        <end position="430"/>
    </location>
</feature>
<dbReference type="GeneID" id="25914643"/>
<name>A0A0L0FB29_9EUKA</name>
<dbReference type="AlphaFoldDB" id="A0A0L0FB29"/>
<feature type="region of interest" description="Disordered" evidence="1">
    <location>
        <begin position="275"/>
        <end position="311"/>
    </location>
</feature>
<dbReference type="RefSeq" id="XP_014147205.1">
    <property type="nucleotide sequence ID" value="XM_014291730.1"/>
</dbReference>
<feature type="region of interest" description="Disordered" evidence="1">
    <location>
        <begin position="150"/>
        <end position="227"/>
    </location>
</feature>
<accession>A0A0L0FB29</accession>
<protein>
    <submittedName>
        <fullName evidence="2">Uncharacterized protein</fullName>
    </submittedName>
</protein>
<feature type="non-terminal residue" evidence="2">
    <location>
        <position position="1"/>
    </location>
</feature>